<dbReference type="Proteomes" id="UP001221268">
    <property type="component" value="Chromosome"/>
</dbReference>
<evidence type="ECO:0000313" key="1">
    <source>
        <dbReference type="EMBL" id="WCL72071.1"/>
    </source>
</evidence>
<gene>
    <name evidence="1" type="ORF">PJU73_02865</name>
</gene>
<organism evidence="1 2">
    <name type="scientific">Neisseria lisongii</name>
    <dbReference type="NCBI Taxonomy" id="2912188"/>
    <lineage>
        <taxon>Bacteria</taxon>
        <taxon>Pseudomonadati</taxon>
        <taxon>Pseudomonadota</taxon>
        <taxon>Betaproteobacteria</taxon>
        <taxon>Neisseriales</taxon>
        <taxon>Neisseriaceae</taxon>
        <taxon>Neisseria</taxon>
    </lineage>
</organism>
<accession>A0ABY7RLF8</accession>
<keyword evidence="2" id="KW-1185">Reference proteome</keyword>
<protein>
    <submittedName>
        <fullName evidence="1">Uncharacterized protein</fullName>
    </submittedName>
</protein>
<name>A0ABY7RLF8_9NEIS</name>
<sequence length="64" mass="7201">MPSENESVIFWRVCAVGMKVLSFANNLFLPHRLRPSEKRGIFFVAEKEAGGTFFVLSNAKKKAV</sequence>
<reference evidence="1 2" key="1">
    <citation type="submission" date="2023-01" db="EMBL/GenBank/DDBJ databases">
        <authorList>
            <person name="Yang C."/>
        </authorList>
    </citation>
    <scope>NUCLEOTIDE SEQUENCE [LARGE SCALE GENOMIC DNA]</scope>
    <source>
        <strain evidence="1 2">ZJ106</strain>
    </source>
</reference>
<evidence type="ECO:0000313" key="2">
    <source>
        <dbReference type="Proteomes" id="UP001221268"/>
    </source>
</evidence>
<dbReference type="RefSeq" id="WP_237090935.1">
    <property type="nucleotide sequence ID" value="NZ_CP116766.1"/>
</dbReference>
<proteinExistence type="predicted"/>
<dbReference type="EMBL" id="CP116766">
    <property type="protein sequence ID" value="WCL72071.1"/>
    <property type="molecule type" value="Genomic_DNA"/>
</dbReference>